<proteinExistence type="predicted"/>
<name>A0ABC8TW99_9AQUA</name>
<feature type="region of interest" description="Disordered" evidence="1">
    <location>
        <begin position="1"/>
        <end position="30"/>
    </location>
</feature>
<sequence length="340" mass="36940">MDTGFQFFSKKADSKSVDSSKSTDKEDDVEVARNAATKQEIKRILTEVLLKVQIVLSEDNLTAEDDHSIAALNLKVSPSTPAILTPKASANALVPAKPKEADYDDNSGKSSSSSPGHVLGLANYASDDEGDDEIHSSNLPNSEENPVLQQPITTKLSEDTDAVNNGPSGSESEDHYHMDSEPGRMDSYRATASHSAQGSKLSDNRADREPAHGDVRPILSTKFDAGVVKAEINNDCKKELDGLNTCAPENGIGEIVDMKTDLPGQSCNTKKVITDDSQGIGTRNKLDKNLRRESKRSSAGKEQTDEKSDENGRMQDEIHLKNEITDDQNGLKRENERGRC</sequence>
<feature type="compositionally biased region" description="Basic and acidic residues" evidence="1">
    <location>
        <begin position="284"/>
        <end position="296"/>
    </location>
</feature>
<feature type="region of interest" description="Disordered" evidence="1">
    <location>
        <begin position="76"/>
        <end position="217"/>
    </location>
</feature>
<protein>
    <submittedName>
        <fullName evidence="2">Uncharacterized protein</fullName>
    </submittedName>
</protein>
<feature type="compositionally biased region" description="Polar residues" evidence="1">
    <location>
        <begin position="136"/>
        <end position="155"/>
    </location>
</feature>
<keyword evidence="3" id="KW-1185">Reference proteome</keyword>
<accession>A0ABC8TW99</accession>
<gene>
    <name evidence="2" type="ORF">ILEXP_LOCUS43495</name>
</gene>
<evidence type="ECO:0000313" key="3">
    <source>
        <dbReference type="Proteomes" id="UP001642360"/>
    </source>
</evidence>
<feature type="region of interest" description="Disordered" evidence="1">
    <location>
        <begin position="270"/>
        <end position="340"/>
    </location>
</feature>
<dbReference type="AlphaFoldDB" id="A0ABC8TW99"/>
<evidence type="ECO:0000256" key="1">
    <source>
        <dbReference type="SAM" id="MobiDB-lite"/>
    </source>
</evidence>
<feature type="compositionally biased region" description="Basic and acidic residues" evidence="1">
    <location>
        <begin position="172"/>
        <end position="187"/>
    </location>
</feature>
<organism evidence="2 3">
    <name type="scientific">Ilex paraguariensis</name>
    <name type="common">yerba mate</name>
    <dbReference type="NCBI Taxonomy" id="185542"/>
    <lineage>
        <taxon>Eukaryota</taxon>
        <taxon>Viridiplantae</taxon>
        <taxon>Streptophyta</taxon>
        <taxon>Embryophyta</taxon>
        <taxon>Tracheophyta</taxon>
        <taxon>Spermatophyta</taxon>
        <taxon>Magnoliopsida</taxon>
        <taxon>eudicotyledons</taxon>
        <taxon>Gunneridae</taxon>
        <taxon>Pentapetalae</taxon>
        <taxon>asterids</taxon>
        <taxon>campanulids</taxon>
        <taxon>Aquifoliales</taxon>
        <taxon>Aquifoliaceae</taxon>
        <taxon>Ilex</taxon>
    </lineage>
</organism>
<feature type="compositionally biased region" description="Polar residues" evidence="1">
    <location>
        <begin position="190"/>
        <end position="201"/>
    </location>
</feature>
<feature type="compositionally biased region" description="Polar residues" evidence="1">
    <location>
        <begin position="270"/>
        <end position="281"/>
    </location>
</feature>
<dbReference type="EMBL" id="CAUOFW020006203">
    <property type="protein sequence ID" value="CAK9173765.1"/>
    <property type="molecule type" value="Genomic_DNA"/>
</dbReference>
<feature type="compositionally biased region" description="Basic and acidic residues" evidence="1">
    <location>
        <begin position="202"/>
        <end position="215"/>
    </location>
</feature>
<dbReference type="Proteomes" id="UP001642360">
    <property type="component" value="Unassembled WGS sequence"/>
</dbReference>
<reference evidence="2 3" key="1">
    <citation type="submission" date="2024-02" db="EMBL/GenBank/DDBJ databases">
        <authorList>
            <person name="Vignale AGUSTIN F."/>
            <person name="Sosa J E."/>
            <person name="Modenutti C."/>
        </authorList>
    </citation>
    <scope>NUCLEOTIDE SEQUENCE [LARGE SCALE GENOMIC DNA]</scope>
</reference>
<feature type="compositionally biased region" description="Basic and acidic residues" evidence="1">
    <location>
        <begin position="302"/>
        <end position="340"/>
    </location>
</feature>
<evidence type="ECO:0000313" key="2">
    <source>
        <dbReference type="EMBL" id="CAK9173765.1"/>
    </source>
</evidence>
<feature type="compositionally biased region" description="Basic and acidic residues" evidence="1">
    <location>
        <begin position="10"/>
        <end position="24"/>
    </location>
</feature>
<comment type="caution">
    <text evidence="2">The sequence shown here is derived from an EMBL/GenBank/DDBJ whole genome shotgun (WGS) entry which is preliminary data.</text>
</comment>